<name>M7YKS4_TRIUA</name>
<protein>
    <submittedName>
        <fullName evidence="2">Uncharacterized protein</fullName>
    </submittedName>
</protein>
<gene>
    <name evidence="2" type="ORF">TRIUR3_20073</name>
</gene>
<dbReference type="EMBL" id="KD254516">
    <property type="protein sequence ID" value="EMS47902.1"/>
    <property type="molecule type" value="Genomic_DNA"/>
</dbReference>
<proteinExistence type="predicted"/>
<reference evidence="2" key="1">
    <citation type="journal article" date="2013" name="Nature">
        <title>Draft genome of the wheat A-genome progenitor Triticum urartu.</title>
        <authorList>
            <person name="Ling H.Q."/>
            <person name="Zhao S."/>
            <person name="Liu D."/>
            <person name="Wang J."/>
            <person name="Sun H."/>
            <person name="Zhang C."/>
            <person name="Fan H."/>
            <person name="Li D."/>
            <person name="Dong L."/>
            <person name="Tao Y."/>
            <person name="Gao C."/>
            <person name="Wu H."/>
            <person name="Li Y."/>
            <person name="Cui Y."/>
            <person name="Guo X."/>
            <person name="Zheng S."/>
            <person name="Wang B."/>
            <person name="Yu K."/>
            <person name="Liang Q."/>
            <person name="Yang W."/>
            <person name="Lou X."/>
            <person name="Chen J."/>
            <person name="Feng M."/>
            <person name="Jian J."/>
            <person name="Zhang X."/>
            <person name="Luo G."/>
            <person name="Jiang Y."/>
            <person name="Liu J."/>
            <person name="Wang Z."/>
            <person name="Sha Y."/>
            <person name="Zhang B."/>
            <person name="Wu H."/>
            <person name="Tang D."/>
            <person name="Shen Q."/>
            <person name="Xue P."/>
            <person name="Zou S."/>
            <person name="Wang X."/>
            <person name="Liu X."/>
            <person name="Wang F."/>
            <person name="Yang Y."/>
            <person name="An X."/>
            <person name="Dong Z."/>
            <person name="Zhang K."/>
            <person name="Zhang X."/>
            <person name="Luo M.C."/>
            <person name="Dvorak J."/>
            <person name="Tong Y."/>
            <person name="Wang J."/>
            <person name="Yang H."/>
            <person name="Li Z."/>
            <person name="Wang D."/>
            <person name="Zhang A."/>
            <person name="Wang J."/>
        </authorList>
    </citation>
    <scope>NUCLEOTIDE SEQUENCE</scope>
</reference>
<evidence type="ECO:0000256" key="1">
    <source>
        <dbReference type="SAM" id="MobiDB-lite"/>
    </source>
</evidence>
<sequence>MGGAVRDYRYFLRGARGRGFRTAMSVPVSGKRSGHRERQGQQEKTGGVGEEERQGGPGLMIAGLLLALGVSGAPPRAGMLGKKREAALRAGWLGRETRRRLVATDLEAMGLDQGQSGGGRR</sequence>
<dbReference type="AlphaFoldDB" id="M7YKS4"/>
<accession>M7YKS4</accession>
<feature type="region of interest" description="Disordered" evidence="1">
    <location>
        <begin position="22"/>
        <end position="54"/>
    </location>
</feature>
<evidence type="ECO:0000313" key="2">
    <source>
        <dbReference type="EMBL" id="EMS47902.1"/>
    </source>
</evidence>
<organism evidence="2">
    <name type="scientific">Triticum urartu</name>
    <name type="common">Red wild einkorn</name>
    <name type="synonym">Crithodium urartu</name>
    <dbReference type="NCBI Taxonomy" id="4572"/>
    <lineage>
        <taxon>Eukaryota</taxon>
        <taxon>Viridiplantae</taxon>
        <taxon>Streptophyta</taxon>
        <taxon>Embryophyta</taxon>
        <taxon>Tracheophyta</taxon>
        <taxon>Spermatophyta</taxon>
        <taxon>Magnoliopsida</taxon>
        <taxon>Liliopsida</taxon>
        <taxon>Poales</taxon>
        <taxon>Poaceae</taxon>
        <taxon>BOP clade</taxon>
        <taxon>Pooideae</taxon>
        <taxon>Triticodae</taxon>
        <taxon>Triticeae</taxon>
        <taxon>Triticinae</taxon>
        <taxon>Triticum</taxon>
    </lineage>
</organism>